<gene>
    <name evidence="1" type="ORF">X474_05745</name>
</gene>
<protein>
    <submittedName>
        <fullName evidence="1">Uncharacterized protein</fullName>
    </submittedName>
</protein>
<dbReference type="EMBL" id="AZAC01000005">
    <property type="protein sequence ID" value="KIX15035.1"/>
    <property type="molecule type" value="Genomic_DNA"/>
</dbReference>
<sequence length="337" mass="37912">MAEKIARKARLELIYRGVDLGEHCLLADYTDHAHGQLDELCAHLEDRDRKWQGPWRPAKSEVVRAVIHCHDWFVPGDHLVLNCGEFEIQGICLSGPPDTVEIRAVSRRVSRNAQAQKKSKGWENVDLKAIAGAVAANAGLALAWEGNNPHYEREDQREESDMAFLRRLCLDAGNSIKIADSQLIVYSGKSFDQRGPHGQIKRGETWLIDYRFDAQSFDKYKGCEVSYWHPDLRLMIKGECFPADAPPTGEVLKINQEVKTEAEANALAASNLRRKNRSEVKADFTLMGDPRLRATQVQEVKGFGKYDGRYFVDEARHTVDGSGGYTTALKARKVIGY</sequence>
<dbReference type="AlphaFoldDB" id="A0A0D2JZW4"/>
<name>A0A0D2JZW4_9BACT</name>
<dbReference type="STRING" id="1429043.X474_05745"/>
<dbReference type="RefSeq" id="WP_044347268.1">
    <property type="nucleotide sequence ID" value="NZ_AZAC01000005.1"/>
</dbReference>
<comment type="caution">
    <text evidence="1">The sequence shown here is derived from an EMBL/GenBank/DDBJ whole genome shotgun (WGS) entry which is preliminary data.</text>
</comment>
<dbReference type="SUPFAM" id="SSF69279">
    <property type="entry name" value="Phage tail proteins"/>
    <property type="match status" value="1"/>
</dbReference>
<dbReference type="InParanoid" id="A0A0D2JZW4"/>
<dbReference type="Proteomes" id="UP000032233">
    <property type="component" value="Unassembled WGS sequence"/>
</dbReference>
<evidence type="ECO:0000313" key="1">
    <source>
        <dbReference type="EMBL" id="KIX15035.1"/>
    </source>
</evidence>
<organism evidence="1 2">
    <name type="scientific">Dethiosulfatarculus sandiegensis</name>
    <dbReference type="NCBI Taxonomy" id="1429043"/>
    <lineage>
        <taxon>Bacteria</taxon>
        <taxon>Pseudomonadati</taxon>
        <taxon>Thermodesulfobacteriota</taxon>
        <taxon>Desulfarculia</taxon>
        <taxon>Desulfarculales</taxon>
        <taxon>Desulfarculaceae</taxon>
        <taxon>Dethiosulfatarculus</taxon>
    </lineage>
</organism>
<evidence type="ECO:0000313" key="2">
    <source>
        <dbReference type="Proteomes" id="UP000032233"/>
    </source>
</evidence>
<accession>A0A0D2JZW4</accession>
<reference evidence="1 2" key="1">
    <citation type="submission" date="2013-11" db="EMBL/GenBank/DDBJ databases">
        <title>Metagenomic analysis of a methanogenic consortium involved in long chain n-alkane degradation.</title>
        <authorList>
            <person name="Davidova I.A."/>
            <person name="Callaghan A.V."/>
            <person name="Wawrik B."/>
            <person name="Pruitt S."/>
            <person name="Marks C."/>
            <person name="Duncan K.E."/>
            <person name="Suflita J.M."/>
        </authorList>
    </citation>
    <scope>NUCLEOTIDE SEQUENCE [LARGE SCALE GENOMIC DNA]</scope>
    <source>
        <strain evidence="1 2">SPR</strain>
    </source>
</reference>
<dbReference type="OrthoDB" id="4070623at2"/>
<proteinExistence type="predicted"/>
<keyword evidence="2" id="KW-1185">Reference proteome</keyword>